<feature type="repeat" description="WD" evidence="7">
    <location>
        <begin position="429"/>
        <end position="461"/>
    </location>
</feature>
<dbReference type="Gramene" id="Pp3c15_3440V3.5">
    <property type="protein sequence ID" value="Pp3c15_3440V3.5"/>
    <property type="gene ID" value="Pp3c15_3440"/>
</dbReference>
<dbReference type="Gramene" id="Pp3c15_3440V3.7">
    <property type="protein sequence ID" value="Pp3c15_3440V3.7"/>
    <property type="gene ID" value="Pp3c15_3440"/>
</dbReference>
<dbReference type="PROSITE" id="PS50082">
    <property type="entry name" value="WD_REPEATS_2"/>
    <property type="match status" value="1"/>
</dbReference>
<dbReference type="SUPFAM" id="SSF50978">
    <property type="entry name" value="WD40 repeat-like"/>
    <property type="match status" value="1"/>
</dbReference>
<keyword evidence="6" id="KW-0175">Coiled coil</keyword>
<reference evidence="13" key="3">
    <citation type="submission" date="2020-12" db="UniProtKB">
        <authorList>
            <consortium name="EnsemblPlants"/>
        </authorList>
    </citation>
    <scope>IDENTIFICATION</scope>
</reference>
<feature type="region of interest" description="Disordered" evidence="8">
    <location>
        <begin position="647"/>
        <end position="700"/>
    </location>
</feature>
<evidence type="ECO:0000259" key="10">
    <source>
        <dbReference type="Pfam" id="PF21289"/>
    </source>
</evidence>
<feature type="region of interest" description="Disordered" evidence="8">
    <location>
        <begin position="744"/>
        <end position="848"/>
    </location>
</feature>
<dbReference type="Proteomes" id="UP000006727">
    <property type="component" value="Chromosome 15"/>
</dbReference>
<protein>
    <submittedName>
        <fullName evidence="11 13">Uncharacterized protein</fullName>
    </submittedName>
</protein>
<keyword evidence="3" id="KW-0963">Cytoplasm</keyword>
<dbReference type="InterPro" id="IPR049404">
    <property type="entry name" value="EDC4_C"/>
</dbReference>
<dbReference type="EnsemblPlants" id="Pp3c15_3450V3.1">
    <property type="protein sequence ID" value="Pp3c15_3450V3.1"/>
    <property type="gene ID" value="Pp3c15_3450"/>
</dbReference>
<dbReference type="Pfam" id="PF21289">
    <property type="entry name" value="EDC4_C"/>
    <property type="match status" value="1"/>
</dbReference>
<feature type="compositionally biased region" description="Polar residues" evidence="8">
    <location>
        <begin position="40"/>
        <end position="54"/>
    </location>
</feature>
<evidence type="ECO:0000256" key="8">
    <source>
        <dbReference type="SAM" id="MobiDB-lite"/>
    </source>
</evidence>
<dbReference type="Pfam" id="PF16529">
    <property type="entry name" value="Ge1_WD40"/>
    <property type="match status" value="1"/>
</dbReference>
<feature type="compositionally biased region" description="Low complexity" evidence="8">
    <location>
        <begin position="1060"/>
        <end position="1072"/>
    </location>
</feature>
<dbReference type="InterPro" id="IPR015943">
    <property type="entry name" value="WD40/YVTN_repeat-like_dom_sf"/>
</dbReference>
<dbReference type="Gramene" id="Pp3c15_3450V3.2">
    <property type="protein sequence ID" value="Pp3c15_3450V3.2"/>
    <property type="gene ID" value="Pp3c15_3450"/>
</dbReference>
<dbReference type="EnsemblPlants" id="Pp3c15_3450V3.4">
    <property type="protein sequence ID" value="Pp3c15_3450V3.4"/>
    <property type="gene ID" value="Pp3c15_3450"/>
</dbReference>
<organism evidence="11">
    <name type="scientific">Physcomitrium patens</name>
    <name type="common">Spreading-leaved earth moss</name>
    <name type="synonym">Physcomitrella patens</name>
    <dbReference type="NCBI Taxonomy" id="3218"/>
    <lineage>
        <taxon>Eukaryota</taxon>
        <taxon>Viridiplantae</taxon>
        <taxon>Streptophyta</taxon>
        <taxon>Embryophyta</taxon>
        <taxon>Bryophyta</taxon>
        <taxon>Bryophytina</taxon>
        <taxon>Bryopsida</taxon>
        <taxon>Funariidae</taxon>
        <taxon>Funariales</taxon>
        <taxon>Funariaceae</taxon>
        <taxon>Physcomitrium</taxon>
    </lineage>
</organism>
<evidence type="ECO:0000313" key="14">
    <source>
        <dbReference type="Proteomes" id="UP000006727"/>
    </source>
</evidence>
<dbReference type="FunFam" id="1.10.220.100:FF:000001">
    <property type="entry name" value="Enhancer of mRNA-decapping protein 4"/>
    <property type="match status" value="1"/>
</dbReference>
<evidence type="ECO:0000256" key="2">
    <source>
        <dbReference type="ARBA" id="ARBA00009639"/>
    </source>
</evidence>
<dbReference type="Gramene" id="Pp3c15_3440V3.6">
    <property type="protein sequence ID" value="Pp3c15_3440V3.6"/>
    <property type="gene ID" value="Pp3c15_3440"/>
</dbReference>
<evidence type="ECO:0000256" key="6">
    <source>
        <dbReference type="ARBA" id="ARBA00023054"/>
    </source>
</evidence>
<dbReference type="Gene3D" id="2.130.10.10">
    <property type="entry name" value="YVTN repeat-like/Quinoprotein amine dehydrogenase"/>
    <property type="match status" value="1"/>
</dbReference>
<dbReference type="PROSITE" id="PS50294">
    <property type="entry name" value="WD_REPEATS_REGION"/>
    <property type="match status" value="1"/>
</dbReference>
<dbReference type="PANTHER" id="PTHR15598">
    <property type="entry name" value="ENHANCER OF MRNA-DECAPPING PROTEIN 4"/>
    <property type="match status" value="1"/>
</dbReference>
<evidence type="ECO:0000256" key="7">
    <source>
        <dbReference type="PROSITE-ProRule" id="PRU00221"/>
    </source>
</evidence>
<evidence type="ECO:0000256" key="4">
    <source>
        <dbReference type="ARBA" id="ARBA00022574"/>
    </source>
</evidence>
<dbReference type="PANTHER" id="PTHR15598:SF5">
    <property type="entry name" value="ENHANCER OF MRNA-DECAPPING PROTEIN 4"/>
    <property type="match status" value="1"/>
</dbReference>
<dbReference type="InterPro" id="IPR045152">
    <property type="entry name" value="EDC4-like"/>
</dbReference>
<evidence type="ECO:0000313" key="11">
    <source>
        <dbReference type="EMBL" id="PNR38968.1"/>
    </source>
</evidence>
<feature type="compositionally biased region" description="Low complexity" evidence="8">
    <location>
        <begin position="859"/>
        <end position="875"/>
    </location>
</feature>
<proteinExistence type="inferred from homology"/>
<sequence>MGATGPSGGFDIHNFFNNPPPSPYPPPQYSSHPPYPAAQFPQNSGPFPTNSGSFPSMPPQNFQYSSSQQQQEQTQVFHPYMHYQQEHGQRPSSYTTAPYNQHQQQQQVQFPPPGALNSLHGNPPLSSLPLSSLSQGSGGPNQAPSSPLDGARLMALLTTHGGAEAPSSDDGSLVSGVQQSGGERPRSTQDGSQDVSIPPPALAPALPTAPPAPAAQMTPTASGRASSGKQPRGRHLWGDHVVYDVDVRKPGEAQPQLEVSPITVYGSDPQLVVGRQIAVNKKYICYGLRQGTIRILNINTALRALLRGHTQRVTDMAFLSEDQHLLASASVDGRIYVRRILEGQSAEGSKVLITEQILLAIQFVGGWESCHPRVCWNLQTEDVLEVAIGPYVLSIDVGKVQQAAPPGGFLVDQPLQCQVENPVEGVCVVGGHDGTVTDLAVPSFSTSRVASASQDGTVRIWGDTSGIPLLSIMPHGGDAVCAVAFLSAPRRPDHHVLLTAGPLNRELKLWAPSSGPEESPSKVGTGTGAWRCIQTLEFQSSDVADGYYEDTIFNQLVVASRASLILLANAKKNAIYAVHVEFGHNPAAARMNYLAEFSVKMPILSLTVAEDSVTEAGEGKVQIYCVQTQAIQQYGLDVSQCLPPVEGSMTETPGTPERSVLPGAQDSGRSDQTGVPDLIDMGPASGVSTGASSTPNVSVPARNPAVSSAFGSPVEVGRLEVPSAHHVEKSIAVDFNALLQSSTKAQNKESGKASSGFSSSAELRTQMSGKAESTPAGNTKPPTSRRSRSRSPTRAPDSHHVSMGSKQKGEDIQEMRPEAPPLMPPLDVSNLDRAQSNSSSTSAEEVLDRVQEKGALADSASVKSSNSSQQGGQHQGLHLITPSELMNLAAGSKHGEAYGAPLSVPGQEQSSRDGKAPLSKGSGSTDGFIGMDSNVDMEKEVVESKVSVVEDDISGKEVLVSSLLESLETTQMMGNDYVDKEPSVPQDSMDRYAGENSQVEEGEVSEDKERPLIGTEDVNDRLRDLSFRDGGGEAALPPPQAAIAKGRKNKNKTSAGGIGSSSVLSSQMPSMMASGLKPVGEASHGMNPVPASTPTSAVAPAPTPIDPAFLAQVASMQESLNQLVSMQKEIQKQMTVMVAVPVAKEGKRMEGALGQRMEKVLKAHVDAMWARLAEENARREKQERERVQQVTTMLTNFVSKDMPVALERGVKKEFAAIGPVVAQAVLPPLHKAVSTTVAESFQGFTEKMLPQLEKSVGAKLEGTVTRQIQTQFQTIGRQVLQEALRSCFESTVLPAFERTCRTMLDHVESSFQHGMSEYTQHAQEQLLSSHSDLASTLKDTVASATVLADSLKGELAEGQKKLMALAESASANAARALPANNQINGGLPDKVLSLQHLEESLDPTIELSRLLKENKLEEAFNKALSLSDVAVVSWLCMQLDEDHLFRKVPLPLSQGVLLSLVQQLGCDLGKDTDRKLSWIREAALALNPEDPLLAPHMRPFLQQLYQSLHRQLSLSSVPGEQVNLRLVMHVVHSLLTSCKQ</sequence>
<evidence type="ECO:0000256" key="3">
    <source>
        <dbReference type="ARBA" id="ARBA00022490"/>
    </source>
</evidence>
<dbReference type="Gramene" id="Pp3c15_3450V3.1">
    <property type="protein sequence ID" value="Pp3c15_3450V3.1"/>
    <property type="gene ID" value="Pp3c15_3450"/>
</dbReference>
<evidence type="ECO:0000256" key="5">
    <source>
        <dbReference type="ARBA" id="ARBA00022737"/>
    </source>
</evidence>
<feature type="region of interest" description="Disordered" evidence="8">
    <location>
        <begin position="161"/>
        <end position="235"/>
    </location>
</feature>
<keyword evidence="4 7" id="KW-0853">WD repeat</keyword>
<dbReference type="InterPro" id="IPR001680">
    <property type="entry name" value="WD40_rpt"/>
</dbReference>
<dbReference type="GO" id="GO:0000932">
    <property type="term" value="C:P-body"/>
    <property type="evidence" value="ECO:0007669"/>
    <property type="project" value="UniProtKB-SubCell"/>
</dbReference>
<evidence type="ECO:0000259" key="9">
    <source>
        <dbReference type="Pfam" id="PF16529"/>
    </source>
</evidence>
<dbReference type="EnsemblPlants" id="Pp3c15_3440V3.1">
    <property type="protein sequence ID" value="Pp3c15_3440V3.1"/>
    <property type="gene ID" value="Pp3c15_3440"/>
</dbReference>
<reference evidence="11 14" key="1">
    <citation type="journal article" date="2008" name="Science">
        <title>The Physcomitrella genome reveals evolutionary insights into the conquest of land by plants.</title>
        <authorList>
            <person name="Rensing S."/>
            <person name="Lang D."/>
            <person name="Zimmer A."/>
            <person name="Terry A."/>
            <person name="Salamov A."/>
            <person name="Shapiro H."/>
            <person name="Nishiyama T."/>
            <person name="Perroud P.-F."/>
            <person name="Lindquist E."/>
            <person name="Kamisugi Y."/>
            <person name="Tanahashi T."/>
            <person name="Sakakibara K."/>
            <person name="Fujita T."/>
            <person name="Oishi K."/>
            <person name="Shin-I T."/>
            <person name="Kuroki Y."/>
            <person name="Toyoda A."/>
            <person name="Suzuki Y."/>
            <person name="Hashimoto A."/>
            <person name="Yamaguchi K."/>
            <person name="Sugano A."/>
            <person name="Kohara Y."/>
            <person name="Fujiyama A."/>
            <person name="Anterola A."/>
            <person name="Aoki S."/>
            <person name="Ashton N."/>
            <person name="Barbazuk W.B."/>
            <person name="Barker E."/>
            <person name="Bennetzen J."/>
            <person name="Bezanilla M."/>
            <person name="Blankenship R."/>
            <person name="Cho S.H."/>
            <person name="Dutcher S."/>
            <person name="Estelle M."/>
            <person name="Fawcett J.A."/>
            <person name="Gundlach H."/>
            <person name="Hanada K."/>
            <person name="Heyl A."/>
            <person name="Hicks K.A."/>
            <person name="Hugh J."/>
            <person name="Lohr M."/>
            <person name="Mayer K."/>
            <person name="Melkozernov A."/>
            <person name="Murata T."/>
            <person name="Nelson D."/>
            <person name="Pils B."/>
            <person name="Prigge M."/>
            <person name="Reiss B."/>
            <person name="Renner T."/>
            <person name="Rombauts S."/>
            <person name="Rushton P."/>
            <person name="Sanderfoot A."/>
            <person name="Schween G."/>
            <person name="Shiu S.-H."/>
            <person name="Stueber K."/>
            <person name="Theodoulou F.L."/>
            <person name="Tu H."/>
            <person name="Van de Peer Y."/>
            <person name="Verrier P.J."/>
            <person name="Waters E."/>
            <person name="Wood A."/>
            <person name="Yang L."/>
            <person name="Cove D."/>
            <person name="Cuming A."/>
            <person name="Hasebe M."/>
            <person name="Lucas S."/>
            <person name="Mishler D.B."/>
            <person name="Reski R."/>
            <person name="Grigoriev I."/>
            <person name="Quatrano R.S."/>
            <person name="Boore J.L."/>
        </authorList>
    </citation>
    <scope>NUCLEOTIDE SEQUENCE [LARGE SCALE GENOMIC DNA]</scope>
    <source>
        <strain evidence="13 14">cv. Gransden 2004</strain>
    </source>
</reference>
<feature type="region of interest" description="Disordered" evidence="8">
    <location>
        <begin position="1"/>
        <end position="148"/>
    </location>
</feature>
<dbReference type="GO" id="GO:0031087">
    <property type="term" value="P:deadenylation-independent decapping of nuclear-transcribed mRNA"/>
    <property type="evidence" value="ECO:0007669"/>
    <property type="project" value="InterPro"/>
</dbReference>
<feature type="compositionally biased region" description="Basic and acidic residues" evidence="8">
    <location>
        <begin position="981"/>
        <end position="993"/>
    </location>
</feature>
<dbReference type="Pfam" id="PF00400">
    <property type="entry name" value="WD40"/>
    <property type="match status" value="1"/>
</dbReference>
<dbReference type="EMBL" id="ABEU02000015">
    <property type="protein sequence ID" value="PNR38968.1"/>
    <property type="molecule type" value="Genomic_DNA"/>
</dbReference>
<dbReference type="Gramene" id="Pp3c15_3440V3.3">
    <property type="protein sequence ID" value="Pp3c15_3440V3.3"/>
    <property type="gene ID" value="Pp3c15_3440"/>
</dbReference>
<dbReference type="EnsemblPlants" id="Pp3c15_3440V3.3">
    <property type="protein sequence ID" value="Pp3c15_3440V3.3"/>
    <property type="gene ID" value="Pp3c15_3440"/>
</dbReference>
<feature type="region of interest" description="Disordered" evidence="8">
    <location>
        <begin position="896"/>
        <end position="931"/>
    </location>
</feature>
<feature type="compositionally biased region" description="Low complexity" evidence="8">
    <location>
        <begin position="60"/>
        <end position="75"/>
    </location>
</feature>
<evidence type="ECO:0000313" key="12">
    <source>
        <dbReference type="EMBL" id="PNR38969.1"/>
    </source>
</evidence>
<keyword evidence="14" id="KW-1185">Reference proteome</keyword>
<comment type="similarity">
    <text evidence="2">Belongs to the WD repeat EDC4 family.</text>
</comment>
<feature type="region of interest" description="Disordered" evidence="8">
    <location>
        <begin position="1029"/>
        <end position="1097"/>
    </location>
</feature>
<keyword evidence="5" id="KW-0677">Repeat</keyword>
<dbReference type="SMART" id="SM00320">
    <property type="entry name" value="WD40"/>
    <property type="match status" value="2"/>
</dbReference>
<feature type="domain" description="Enhancer of mRNA-decapping protein 4 C-terminal" evidence="10">
    <location>
        <begin position="1408"/>
        <end position="1517"/>
    </location>
</feature>
<dbReference type="STRING" id="3218.A0A2K1JBS8"/>
<feature type="compositionally biased region" description="Polar residues" evidence="8">
    <location>
        <begin position="832"/>
        <end position="843"/>
    </location>
</feature>
<dbReference type="EnsemblPlants" id="Pp3c15_3440V3.5">
    <property type="protein sequence ID" value="Pp3c15_3440V3.5"/>
    <property type="gene ID" value="Pp3c15_3440"/>
</dbReference>
<dbReference type="EnsemblPlants" id="Pp3c15_3440V3.4">
    <property type="protein sequence ID" value="Pp3c15_3440V3.4"/>
    <property type="gene ID" value="Pp3c15_3440"/>
</dbReference>
<dbReference type="EMBL" id="ABEU02000015">
    <property type="protein sequence ID" value="PNR38969.1"/>
    <property type="molecule type" value="Genomic_DNA"/>
</dbReference>
<dbReference type="Gramene" id="Pp3c15_3440V3.4">
    <property type="protein sequence ID" value="Pp3c15_3440V3.4"/>
    <property type="gene ID" value="Pp3c15_3440"/>
</dbReference>
<feature type="domain" description="Enhancer of mRNA-decapping protein 4 WD40 repeat region" evidence="9">
    <location>
        <begin position="261"/>
        <end position="353"/>
    </location>
</feature>
<dbReference type="InterPro" id="IPR032401">
    <property type="entry name" value="EDC4_WD40"/>
</dbReference>
<feature type="region of interest" description="Disordered" evidence="8">
    <location>
        <begin position="981"/>
        <end position="1008"/>
    </location>
</feature>
<feature type="compositionally biased region" description="Low complexity" evidence="8">
    <location>
        <begin position="171"/>
        <end position="182"/>
    </location>
</feature>
<dbReference type="EnsemblPlants" id="Pp3c15_3450V3.2">
    <property type="protein sequence ID" value="Pp3c15_3450V3.2"/>
    <property type="gene ID" value="Pp3c15_3450"/>
</dbReference>
<feature type="compositionally biased region" description="Polar residues" evidence="8">
    <location>
        <begin position="686"/>
        <end position="697"/>
    </location>
</feature>
<evidence type="ECO:0000256" key="1">
    <source>
        <dbReference type="ARBA" id="ARBA00004201"/>
    </source>
</evidence>
<evidence type="ECO:0000313" key="13">
    <source>
        <dbReference type="EnsemblPlants" id="Pp3c15_3440V3.1"/>
    </source>
</evidence>
<name>A0A2K1JBS8_PHYPA</name>
<dbReference type="EnsemblPlants" id="Pp3c15_3440V3.7">
    <property type="protein sequence ID" value="Pp3c15_3440V3.7"/>
    <property type="gene ID" value="Pp3c15_3440"/>
</dbReference>
<gene>
    <name evidence="13" type="primary">LOC112292821</name>
    <name evidence="11" type="ORF">PHYPA_019246</name>
    <name evidence="12" type="ORF">PHYPA_019247</name>
</gene>
<dbReference type="Gene3D" id="1.10.220.100">
    <property type="entry name" value="conserved c-terminal region of ge- 1"/>
    <property type="match status" value="1"/>
</dbReference>
<dbReference type="GeneID" id="112292821"/>
<dbReference type="PaxDb" id="3218-PP1S124_170V6.1"/>
<dbReference type="Gramene" id="Pp3c15_3450V3.4">
    <property type="protein sequence ID" value="Pp3c15_3450V3.4"/>
    <property type="gene ID" value="Pp3c15_3450"/>
</dbReference>
<dbReference type="EnsemblPlants" id="Pp3c15_3440V3.6">
    <property type="protein sequence ID" value="Pp3c15_3440V3.6"/>
    <property type="gene ID" value="Pp3c15_3440"/>
</dbReference>
<dbReference type="Gramene" id="Pp3c15_3440V3.1">
    <property type="protein sequence ID" value="Pp3c15_3440V3.1"/>
    <property type="gene ID" value="Pp3c15_3440"/>
</dbReference>
<feature type="compositionally biased region" description="Low complexity" evidence="8">
    <location>
        <begin position="1088"/>
        <end position="1097"/>
    </location>
</feature>
<feature type="compositionally biased region" description="Pro residues" evidence="8">
    <location>
        <begin position="197"/>
        <end position="213"/>
    </location>
</feature>
<feature type="compositionally biased region" description="Low complexity" evidence="8">
    <location>
        <begin position="116"/>
        <end position="135"/>
    </location>
</feature>
<comment type="subcellular location">
    <subcellularLocation>
        <location evidence="1">Cytoplasm</location>
        <location evidence="1">P-body</location>
    </subcellularLocation>
</comment>
<feature type="compositionally biased region" description="Low complexity" evidence="8">
    <location>
        <begin position="752"/>
        <end position="762"/>
    </location>
</feature>
<dbReference type="InterPro" id="IPR044938">
    <property type="entry name" value="EDC4_C_sf"/>
</dbReference>
<feature type="region of interest" description="Disordered" evidence="8">
    <location>
        <begin position="856"/>
        <end position="875"/>
    </location>
</feature>
<reference evidence="11 14" key="2">
    <citation type="journal article" date="2018" name="Plant J.">
        <title>The Physcomitrella patens chromosome-scale assembly reveals moss genome structure and evolution.</title>
        <authorList>
            <person name="Lang D."/>
            <person name="Ullrich K.K."/>
            <person name="Murat F."/>
            <person name="Fuchs J."/>
            <person name="Jenkins J."/>
            <person name="Haas F.B."/>
            <person name="Piednoel M."/>
            <person name="Gundlach H."/>
            <person name="Van Bel M."/>
            <person name="Meyberg R."/>
            <person name="Vives C."/>
            <person name="Morata J."/>
            <person name="Symeonidi A."/>
            <person name="Hiss M."/>
            <person name="Muchero W."/>
            <person name="Kamisugi Y."/>
            <person name="Saleh O."/>
            <person name="Blanc G."/>
            <person name="Decker E.L."/>
            <person name="van Gessel N."/>
            <person name="Grimwood J."/>
            <person name="Hayes R.D."/>
            <person name="Graham S.W."/>
            <person name="Gunter L.E."/>
            <person name="McDaniel S.F."/>
            <person name="Hoernstein S.N.W."/>
            <person name="Larsson A."/>
            <person name="Li F.W."/>
            <person name="Perroud P.F."/>
            <person name="Phillips J."/>
            <person name="Ranjan P."/>
            <person name="Rokshar D.S."/>
            <person name="Rothfels C.J."/>
            <person name="Schneider L."/>
            <person name="Shu S."/>
            <person name="Stevenson D.W."/>
            <person name="Thummler F."/>
            <person name="Tillich M."/>
            <person name="Villarreal Aguilar J.C."/>
            <person name="Widiez T."/>
            <person name="Wong G.K."/>
            <person name="Wymore A."/>
            <person name="Zhang Y."/>
            <person name="Zimmer A.D."/>
            <person name="Quatrano R.S."/>
            <person name="Mayer K.F.X."/>
            <person name="Goodstein D."/>
            <person name="Casacuberta J.M."/>
            <person name="Vandepoele K."/>
            <person name="Reski R."/>
            <person name="Cuming A.C."/>
            <person name="Tuskan G.A."/>
            <person name="Maumus F."/>
            <person name="Salse J."/>
            <person name="Schmutz J."/>
            <person name="Rensing S.A."/>
        </authorList>
    </citation>
    <scope>NUCLEOTIDE SEQUENCE [LARGE SCALE GENOMIC DNA]</scope>
    <source>
        <strain evidence="13 14">cv. Gransden 2004</strain>
    </source>
</reference>
<feature type="compositionally biased region" description="Pro residues" evidence="8">
    <location>
        <begin position="18"/>
        <end position="36"/>
    </location>
</feature>
<accession>A0A2K1JBS8</accession>
<feature type="compositionally biased region" description="Polar residues" evidence="8">
    <location>
        <begin position="90"/>
        <end position="100"/>
    </location>
</feature>
<feature type="compositionally biased region" description="Basic and acidic residues" evidence="8">
    <location>
        <begin position="807"/>
        <end position="817"/>
    </location>
</feature>
<dbReference type="InterPro" id="IPR036322">
    <property type="entry name" value="WD40_repeat_dom_sf"/>
</dbReference>
<dbReference type="RefSeq" id="XP_073395229.1">
    <property type="nucleotide sequence ID" value="XM_073539128.1"/>
</dbReference>